<dbReference type="Proteomes" id="UP000317243">
    <property type="component" value="Unassembled WGS sequence"/>
</dbReference>
<protein>
    <submittedName>
        <fullName evidence="2">ParB-like nuclease domain protein</fullName>
    </submittedName>
</protein>
<dbReference type="InterPro" id="IPR003115">
    <property type="entry name" value="ParB_N"/>
</dbReference>
<dbReference type="AlphaFoldDB" id="A0A5C5UUC9"/>
<accession>A0A5C5UUC9</accession>
<dbReference type="Gene3D" id="3.90.1530.10">
    <property type="entry name" value="Conserved hypothetical protein from pyrococcus furiosus pfu- 392566-001, ParB domain"/>
    <property type="match status" value="1"/>
</dbReference>
<proteinExistence type="predicted"/>
<feature type="domain" description="ParB-like N-terminal" evidence="1">
    <location>
        <begin position="20"/>
        <end position="69"/>
    </location>
</feature>
<dbReference type="RefSeq" id="WP_146512757.1">
    <property type="nucleotide sequence ID" value="NZ_SIHI01000148.1"/>
</dbReference>
<dbReference type="InterPro" id="IPR036086">
    <property type="entry name" value="ParB/Sulfiredoxin_sf"/>
</dbReference>
<gene>
    <name evidence="2" type="ORF">KOR42_55800</name>
</gene>
<evidence type="ECO:0000313" key="3">
    <source>
        <dbReference type="Proteomes" id="UP000317243"/>
    </source>
</evidence>
<keyword evidence="3" id="KW-1185">Reference proteome</keyword>
<comment type="caution">
    <text evidence="2">The sequence shown here is derived from an EMBL/GenBank/DDBJ whole genome shotgun (WGS) entry which is preliminary data.</text>
</comment>
<dbReference type="Pfam" id="PF02195">
    <property type="entry name" value="ParB_N"/>
    <property type="match status" value="1"/>
</dbReference>
<dbReference type="SUPFAM" id="SSF110849">
    <property type="entry name" value="ParB/Sulfiredoxin"/>
    <property type="match status" value="1"/>
</dbReference>
<sequence length="84" mass="9081">MVGNQVKKYKCIMKAQGGYGNFPPIEIIIVEGRMIIIDGHHRARAAGAAGIRNVPVLIIDVSAERGRQLMLDAADAAENLGLPW</sequence>
<name>A0A5C5UUC9_9PLAN</name>
<evidence type="ECO:0000313" key="2">
    <source>
        <dbReference type="EMBL" id="TWT29132.1"/>
    </source>
</evidence>
<dbReference type="EMBL" id="SIHI01000148">
    <property type="protein sequence ID" value="TWT29132.1"/>
    <property type="molecule type" value="Genomic_DNA"/>
</dbReference>
<organism evidence="2 3">
    <name type="scientific">Thalassoglobus neptunius</name>
    <dbReference type="NCBI Taxonomy" id="1938619"/>
    <lineage>
        <taxon>Bacteria</taxon>
        <taxon>Pseudomonadati</taxon>
        <taxon>Planctomycetota</taxon>
        <taxon>Planctomycetia</taxon>
        <taxon>Planctomycetales</taxon>
        <taxon>Planctomycetaceae</taxon>
        <taxon>Thalassoglobus</taxon>
    </lineage>
</organism>
<reference evidence="2 3" key="1">
    <citation type="submission" date="2019-02" db="EMBL/GenBank/DDBJ databases">
        <title>Deep-cultivation of Planctomycetes and their phenomic and genomic characterization uncovers novel biology.</title>
        <authorList>
            <person name="Wiegand S."/>
            <person name="Jogler M."/>
            <person name="Boedeker C."/>
            <person name="Pinto D."/>
            <person name="Vollmers J."/>
            <person name="Rivas-Marin E."/>
            <person name="Kohn T."/>
            <person name="Peeters S.H."/>
            <person name="Heuer A."/>
            <person name="Rast P."/>
            <person name="Oberbeckmann S."/>
            <person name="Bunk B."/>
            <person name="Jeske O."/>
            <person name="Meyerdierks A."/>
            <person name="Storesund J.E."/>
            <person name="Kallscheuer N."/>
            <person name="Luecker S."/>
            <person name="Lage O.M."/>
            <person name="Pohl T."/>
            <person name="Merkel B.J."/>
            <person name="Hornburger P."/>
            <person name="Mueller R.-W."/>
            <person name="Bruemmer F."/>
            <person name="Labrenz M."/>
            <person name="Spormann A.M."/>
            <person name="Op Den Camp H."/>
            <person name="Overmann J."/>
            <person name="Amann R."/>
            <person name="Jetten M.S.M."/>
            <person name="Mascher T."/>
            <person name="Medema M.H."/>
            <person name="Devos D.P."/>
            <person name="Kaster A.-K."/>
            <person name="Ovreas L."/>
            <person name="Rohde M."/>
            <person name="Galperin M.Y."/>
            <person name="Jogler C."/>
        </authorList>
    </citation>
    <scope>NUCLEOTIDE SEQUENCE [LARGE SCALE GENOMIC DNA]</scope>
    <source>
        <strain evidence="2 3">KOR42</strain>
    </source>
</reference>
<evidence type="ECO:0000259" key="1">
    <source>
        <dbReference type="Pfam" id="PF02195"/>
    </source>
</evidence>